<dbReference type="PANTHER" id="PTHR10536">
    <property type="entry name" value="DNA PRIMASE SMALL SUBUNIT"/>
    <property type="match status" value="1"/>
</dbReference>
<dbReference type="Pfam" id="PF01896">
    <property type="entry name" value="DNA_primase_S"/>
    <property type="match status" value="1"/>
</dbReference>
<evidence type="ECO:0000313" key="4">
    <source>
        <dbReference type="Proteomes" id="UP000070089"/>
    </source>
</evidence>
<dbReference type="SUPFAM" id="SSF56747">
    <property type="entry name" value="Prim-pol domain"/>
    <property type="match status" value="1"/>
</dbReference>
<dbReference type="GO" id="GO:0003899">
    <property type="term" value="F:DNA-directed RNA polymerase activity"/>
    <property type="evidence" value="ECO:0007669"/>
    <property type="project" value="InterPro"/>
</dbReference>
<dbReference type="VEuPathDB" id="GiardiaDB:QR46_1946"/>
<dbReference type="Proteomes" id="UP000070089">
    <property type="component" value="Unassembled WGS sequence"/>
</dbReference>
<dbReference type="Gene3D" id="3.90.920.10">
    <property type="entry name" value="DNA primase, PRIM domain"/>
    <property type="match status" value="1"/>
</dbReference>
<keyword evidence="2" id="KW-0235">DNA replication</keyword>
<keyword evidence="2" id="KW-0240">DNA-directed RNA polymerase</keyword>
<keyword evidence="2" id="KW-0804">Transcription</keyword>
<evidence type="ECO:0000256" key="2">
    <source>
        <dbReference type="RuleBase" id="RU003514"/>
    </source>
</evidence>
<dbReference type="InterPro" id="IPR002755">
    <property type="entry name" value="DNA_primase_S"/>
</dbReference>
<organism evidence="3 4">
    <name type="scientific">Giardia duodenalis assemblage B</name>
    <dbReference type="NCBI Taxonomy" id="1394984"/>
    <lineage>
        <taxon>Eukaryota</taxon>
        <taxon>Metamonada</taxon>
        <taxon>Diplomonadida</taxon>
        <taxon>Hexamitidae</taxon>
        <taxon>Giardiinae</taxon>
        <taxon>Giardia</taxon>
    </lineage>
</organism>
<dbReference type="OrthoDB" id="19606at2759"/>
<dbReference type="GO" id="GO:0006269">
    <property type="term" value="P:DNA replication, synthesis of primer"/>
    <property type="evidence" value="ECO:0007669"/>
    <property type="project" value="UniProtKB-KW"/>
</dbReference>
<reference evidence="3 4" key="1">
    <citation type="journal article" date="2015" name="Mol. Biochem. Parasitol.">
        <title>Identification of polymorphic genes for use in assemblage B genotyping assays through comparative genomics of multiple assemblage B Giardia duodenalis isolates.</title>
        <authorList>
            <person name="Wielinga C."/>
            <person name="Thompson R.C."/>
            <person name="Monis P."/>
            <person name="Ryan U."/>
        </authorList>
    </citation>
    <scope>NUCLEOTIDE SEQUENCE [LARGE SCALE GENOMIC DNA]</scope>
    <source>
        <strain evidence="3 4">BAH15c1</strain>
    </source>
</reference>
<dbReference type="EMBL" id="JXTI01000045">
    <property type="protein sequence ID" value="KWX14066.1"/>
    <property type="molecule type" value="Genomic_DNA"/>
</dbReference>
<protein>
    <recommendedName>
        <fullName evidence="2">DNA primase</fullName>
        <ecNumber evidence="2">2.7.7.-</ecNumber>
    </recommendedName>
</protein>
<proteinExistence type="inferred from homology"/>
<evidence type="ECO:0000256" key="1">
    <source>
        <dbReference type="ARBA" id="ARBA00009762"/>
    </source>
</evidence>
<evidence type="ECO:0000313" key="3">
    <source>
        <dbReference type="EMBL" id="KWX14066.1"/>
    </source>
</evidence>
<keyword evidence="2" id="KW-0808">Transferase</keyword>
<comment type="similarity">
    <text evidence="1 2">Belongs to the eukaryotic-type primase small subunit family.</text>
</comment>
<dbReference type="AlphaFoldDB" id="A0A132NVF3"/>
<name>A0A132NVF3_GIAIN</name>
<sequence length="450" mass="51697">MSERYTSLAPAYATYYESYYPYEEIVKWLTYNGSVPTQKREWSYEIITATDETFVTRFREIAAAEQLRSVLCFSPKTLEDFKLKLDIGPIYTSDMSQRKTQPDFAPRERELVFDIDAGDYDRIRTCCAGADMCDKCWRFMELAVPLLILFCRVHGFSNYFFAFSGRRGLHCWICDARARKLSKEARKSIVDAFNIVSVDTGSVLRVSYNHSNWLSRLIHDHICTRFFPRMLEEQDWLGGSIDEYLTSYSKDSLVAEVRRIDSPLLSSAPIFFFLHTTLCIYSCLSAGGLPLTTNSAKNPDGRFTSLLSTFIGKLTLLVSSAARWTDFELLMKDYEPVLAAIRVYYTYPRFDVEVTRGMNHLLKIPFSVHSKSRKISIPFPAAPIIKDYSIDTDVLQLGPLDAEDGLPRFLPSEAPTIDDLLNGHAEYYFKYRTYFSRIVQHITAQSNLLS</sequence>
<accession>A0A132NVF3</accession>
<dbReference type="GO" id="GO:0000428">
    <property type="term" value="C:DNA-directed RNA polymerase complex"/>
    <property type="evidence" value="ECO:0007669"/>
    <property type="project" value="UniProtKB-KW"/>
</dbReference>
<gene>
    <name evidence="3" type="ORF">QR46_1946</name>
</gene>
<dbReference type="EC" id="2.7.7.-" evidence="2"/>
<comment type="caution">
    <text evidence="3">The sequence shown here is derived from an EMBL/GenBank/DDBJ whole genome shotgun (WGS) entry which is preliminary data.</text>
</comment>
<keyword evidence="2" id="KW-0639">Primosome</keyword>